<dbReference type="GO" id="GO:0004648">
    <property type="term" value="F:O-phospho-L-serine:2-oxoglutarate aminotransferase activity"/>
    <property type="evidence" value="ECO:0007669"/>
    <property type="project" value="UniProtKB-EC"/>
</dbReference>
<dbReference type="InterPro" id="IPR015421">
    <property type="entry name" value="PyrdxlP-dep_Trfase_major"/>
</dbReference>
<dbReference type="GO" id="GO:0005737">
    <property type="term" value="C:cytoplasm"/>
    <property type="evidence" value="ECO:0007669"/>
    <property type="project" value="TreeGrafter"/>
</dbReference>
<dbReference type="GO" id="GO:0030170">
    <property type="term" value="F:pyridoxal phosphate binding"/>
    <property type="evidence" value="ECO:0007669"/>
    <property type="project" value="TreeGrafter"/>
</dbReference>
<evidence type="ECO:0000256" key="3">
    <source>
        <dbReference type="ARBA" id="ARBA00006904"/>
    </source>
</evidence>
<dbReference type="HAMAP" id="MF_00160">
    <property type="entry name" value="SerC_aminotrans_5"/>
    <property type="match status" value="1"/>
</dbReference>
<comment type="pathway">
    <text evidence="2">Amino-acid biosynthesis; L-serine biosynthesis; L-serine from 3-phospho-D-glycerate: step 2/3.</text>
</comment>
<evidence type="ECO:0000256" key="1">
    <source>
        <dbReference type="ARBA" id="ARBA00001933"/>
    </source>
</evidence>
<comment type="similarity">
    <text evidence="3">Belongs to the class-V pyridoxal-phosphate-dependent aminotransferase family. SerC subfamily.</text>
</comment>
<dbReference type="FunFam" id="3.40.640.10:FF:000010">
    <property type="entry name" value="Phosphoserine aminotransferase"/>
    <property type="match status" value="1"/>
</dbReference>
<dbReference type="NCBIfam" id="NF003764">
    <property type="entry name" value="PRK05355.1"/>
    <property type="match status" value="1"/>
</dbReference>
<evidence type="ECO:0000313" key="12">
    <source>
        <dbReference type="EMBL" id="VDK45796.1"/>
    </source>
</evidence>
<keyword evidence="9" id="KW-0718">Serine biosynthesis</keyword>
<dbReference type="Pfam" id="PF00266">
    <property type="entry name" value="Aminotran_5"/>
    <property type="match status" value="1"/>
</dbReference>
<evidence type="ECO:0000313" key="14">
    <source>
        <dbReference type="WBParaSite" id="ASIM_0001231201-mRNA-1"/>
    </source>
</evidence>
<keyword evidence="13" id="KW-1185">Reference proteome</keyword>
<dbReference type="InterPro" id="IPR015424">
    <property type="entry name" value="PyrdxlP-dep_Trfase"/>
</dbReference>
<sequence>MKPPMKKINFGAGPAKIVEEVMERAHQEFLEHPGSGISILEMSHRSKEFANVIKSTETLLREQMSIPNEFEVLFLQGGATGQFSAIPLNLKRDKECADYAITGSWSSKSAIEAAKYIDVNQVFTPPKPFVTIPDEDVWKRNANAAYLYYCANETIHGVEFKKAPQSLEGVPLVADVSSNILSRPFSFQNHGLVFGGTQKNLGAAGLTLTIVRRDLIGYQHPMTPGIFSYAEMAKHSSLYNTPNSYGIYLTKLILEWIRDIGGIDEVYRRNQVNRYYCTVSIPVKLISSV</sequence>
<dbReference type="PANTHER" id="PTHR43247:SF1">
    <property type="entry name" value="PHOSPHOSERINE AMINOTRANSFERASE"/>
    <property type="match status" value="1"/>
</dbReference>
<evidence type="ECO:0000256" key="4">
    <source>
        <dbReference type="ARBA" id="ARBA00013030"/>
    </source>
</evidence>
<evidence type="ECO:0000256" key="6">
    <source>
        <dbReference type="ARBA" id="ARBA00022605"/>
    </source>
</evidence>
<evidence type="ECO:0000256" key="5">
    <source>
        <dbReference type="ARBA" id="ARBA00022576"/>
    </source>
</evidence>
<comment type="cofactor">
    <cofactor evidence="1">
        <name>pyridoxal 5'-phosphate</name>
        <dbReference type="ChEBI" id="CHEBI:597326"/>
    </cofactor>
</comment>
<organism evidence="14">
    <name type="scientific">Anisakis simplex</name>
    <name type="common">Herring worm</name>
    <dbReference type="NCBI Taxonomy" id="6269"/>
    <lineage>
        <taxon>Eukaryota</taxon>
        <taxon>Metazoa</taxon>
        <taxon>Ecdysozoa</taxon>
        <taxon>Nematoda</taxon>
        <taxon>Chromadorea</taxon>
        <taxon>Rhabditida</taxon>
        <taxon>Spirurina</taxon>
        <taxon>Ascaridomorpha</taxon>
        <taxon>Ascaridoidea</taxon>
        <taxon>Anisakidae</taxon>
        <taxon>Anisakis</taxon>
        <taxon>Anisakis simplex complex</taxon>
    </lineage>
</organism>
<dbReference type="GO" id="GO:0006564">
    <property type="term" value="P:L-serine biosynthetic process"/>
    <property type="evidence" value="ECO:0007669"/>
    <property type="project" value="UniProtKB-KW"/>
</dbReference>
<dbReference type="PANTHER" id="PTHR43247">
    <property type="entry name" value="PHOSPHOSERINE AMINOTRANSFERASE"/>
    <property type="match status" value="1"/>
</dbReference>
<feature type="domain" description="Aminotransferase class V" evidence="11">
    <location>
        <begin position="9"/>
        <end position="272"/>
    </location>
</feature>
<dbReference type="InterPro" id="IPR022278">
    <property type="entry name" value="Pser_aminoTfrase"/>
</dbReference>
<evidence type="ECO:0000256" key="10">
    <source>
        <dbReference type="ARBA" id="ARBA00049007"/>
    </source>
</evidence>
<dbReference type="InterPro" id="IPR000192">
    <property type="entry name" value="Aminotrans_V_dom"/>
</dbReference>
<dbReference type="UniPathway" id="UPA00244">
    <property type="reaction ID" value="UER00311"/>
</dbReference>
<keyword evidence="5" id="KW-0032">Aminotransferase</keyword>
<dbReference type="Gene3D" id="3.40.640.10">
    <property type="entry name" value="Type I PLP-dependent aspartate aminotransferase-like (Major domain)"/>
    <property type="match status" value="1"/>
</dbReference>
<keyword evidence="7" id="KW-0808">Transferase</keyword>
<dbReference type="WBParaSite" id="ASIM_0001231201-mRNA-1">
    <property type="protein sequence ID" value="ASIM_0001231201-mRNA-1"/>
    <property type="gene ID" value="ASIM_0001231201"/>
</dbReference>
<gene>
    <name evidence="12" type="ORF">ASIM_LOCUS11778</name>
</gene>
<accession>A0A158PNK3</accession>
<dbReference type="Proteomes" id="UP000267096">
    <property type="component" value="Unassembled WGS sequence"/>
</dbReference>
<dbReference type="OrthoDB" id="1703350at2759"/>
<proteinExistence type="inferred from homology"/>
<keyword evidence="6" id="KW-0028">Amino-acid biosynthesis</keyword>
<dbReference type="EC" id="2.6.1.52" evidence="4"/>
<comment type="catalytic activity">
    <reaction evidence="10">
        <text>O-phospho-L-serine + 2-oxoglutarate = 3-phosphooxypyruvate + L-glutamate</text>
        <dbReference type="Rhea" id="RHEA:14329"/>
        <dbReference type="ChEBI" id="CHEBI:16810"/>
        <dbReference type="ChEBI" id="CHEBI:18110"/>
        <dbReference type="ChEBI" id="CHEBI:29985"/>
        <dbReference type="ChEBI" id="CHEBI:57524"/>
        <dbReference type="EC" id="2.6.1.52"/>
    </reaction>
</comment>
<dbReference type="EMBL" id="UYRR01031101">
    <property type="protein sequence ID" value="VDK45796.1"/>
    <property type="molecule type" value="Genomic_DNA"/>
</dbReference>
<dbReference type="SUPFAM" id="SSF53383">
    <property type="entry name" value="PLP-dependent transferases"/>
    <property type="match status" value="1"/>
</dbReference>
<dbReference type="AlphaFoldDB" id="A0A158PNK3"/>
<reference evidence="12 13" key="2">
    <citation type="submission" date="2018-11" db="EMBL/GenBank/DDBJ databases">
        <authorList>
            <consortium name="Pathogen Informatics"/>
        </authorList>
    </citation>
    <scope>NUCLEOTIDE SEQUENCE [LARGE SCALE GENOMIC DNA]</scope>
</reference>
<reference evidence="14" key="1">
    <citation type="submission" date="2016-04" db="UniProtKB">
        <authorList>
            <consortium name="WormBaseParasite"/>
        </authorList>
    </citation>
    <scope>IDENTIFICATION</scope>
</reference>
<evidence type="ECO:0000256" key="8">
    <source>
        <dbReference type="ARBA" id="ARBA00022898"/>
    </source>
</evidence>
<evidence type="ECO:0000259" key="11">
    <source>
        <dbReference type="Pfam" id="PF00266"/>
    </source>
</evidence>
<evidence type="ECO:0000313" key="13">
    <source>
        <dbReference type="Proteomes" id="UP000267096"/>
    </source>
</evidence>
<keyword evidence="8" id="KW-0663">Pyridoxal phosphate</keyword>
<name>A0A158PNK3_ANISI</name>
<evidence type="ECO:0000256" key="2">
    <source>
        <dbReference type="ARBA" id="ARBA00005099"/>
    </source>
</evidence>
<protein>
    <recommendedName>
        <fullName evidence="4">phosphoserine transaminase</fullName>
        <ecNumber evidence="4">2.6.1.52</ecNumber>
    </recommendedName>
</protein>
<evidence type="ECO:0000256" key="9">
    <source>
        <dbReference type="ARBA" id="ARBA00023299"/>
    </source>
</evidence>
<evidence type="ECO:0000256" key="7">
    <source>
        <dbReference type="ARBA" id="ARBA00022679"/>
    </source>
</evidence>